<dbReference type="InterPro" id="IPR027417">
    <property type="entry name" value="P-loop_NTPase"/>
</dbReference>
<dbReference type="EMBL" id="AZHB01000182">
    <property type="protein sequence ID" value="OAA33980.1"/>
    <property type="molecule type" value="Genomic_DNA"/>
</dbReference>
<comment type="caution">
    <text evidence="2">The sequence shown here is derived from an EMBL/GenBank/DDBJ whole genome shotgun (WGS) entry which is preliminary data.</text>
</comment>
<proteinExistence type="predicted"/>
<dbReference type="GeneID" id="30026334"/>
<name>A0A166VSB2_CORFA</name>
<dbReference type="AlphaFoldDB" id="A0A166VSB2"/>
<feature type="region of interest" description="Disordered" evidence="1">
    <location>
        <begin position="34"/>
        <end position="69"/>
    </location>
</feature>
<dbReference type="Proteomes" id="UP000076744">
    <property type="component" value="Unassembled WGS sequence"/>
</dbReference>
<dbReference type="RefSeq" id="XP_018699171.1">
    <property type="nucleotide sequence ID" value="XM_018853639.1"/>
</dbReference>
<gene>
    <name evidence="2" type="ORF">ISF_10042</name>
</gene>
<keyword evidence="3" id="KW-1185">Reference proteome</keyword>
<feature type="compositionally biased region" description="Polar residues" evidence="1">
    <location>
        <begin position="59"/>
        <end position="69"/>
    </location>
</feature>
<sequence length="69" mass="7407">MEPLSSPGAARAYQLEMLDHSLKQNVIVAMDTGSGKTRINSSDESTTRNIERKVDLVSSPDSSTLCPAV</sequence>
<feature type="compositionally biased region" description="Polar residues" evidence="1">
    <location>
        <begin position="34"/>
        <end position="44"/>
    </location>
</feature>
<dbReference type="Gene3D" id="3.40.50.300">
    <property type="entry name" value="P-loop containing nucleotide triphosphate hydrolases"/>
    <property type="match status" value="1"/>
</dbReference>
<reference evidence="2 3" key="1">
    <citation type="journal article" date="2016" name="Genome Biol. Evol.">
        <title>Divergent and convergent evolution of fungal pathogenicity.</title>
        <authorList>
            <person name="Shang Y."/>
            <person name="Xiao G."/>
            <person name="Zheng P."/>
            <person name="Cen K."/>
            <person name="Zhan S."/>
            <person name="Wang C."/>
        </authorList>
    </citation>
    <scope>NUCLEOTIDE SEQUENCE [LARGE SCALE GENOMIC DNA]</scope>
    <source>
        <strain evidence="2 3">ARSEF 2679</strain>
    </source>
</reference>
<protein>
    <submittedName>
        <fullName evidence="2">Uncharacterized protein</fullName>
    </submittedName>
</protein>
<organism evidence="2 3">
    <name type="scientific">Cordyceps fumosorosea (strain ARSEF 2679)</name>
    <name type="common">Isaria fumosorosea</name>
    <dbReference type="NCBI Taxonomy" id="1081104"/>
    <lineage>
        <taxon>Eukaryota</taxon>
        <taxon>Fungi</taxon>
        <taxon>Dikarya</taxon>
        <taxon>Ascomycota</taxon>
        <taxon>Pezizomycotina</taxon>
        <taxon>Sordariomycetes</taxon>
        <taxon>Hypocreomycetidae</taxon>
        <taxon>Hypocreales</taxon>
        <taxon>Cordycipitaceae</taxon>
        <taxon>Cordyceps</taxon>
    </lineage>
</organism>
<feature type="compositionally biased region" description="Basic and acidic residues" evidence="1">
    <location>
        <begin position="45"/>
        <end position="55"/>
    </location>
</feature>
<accession>A0A166VSB2</accession>
<dbReference type="OrthoDB" id="416741at2759"/>
<evidence type="ECO:0000256" key="1">
    <source>
        <dbReference type="SAM" id="MobiDB-lite"/>
    </source>
</evidence>
<dbReference type="SUPFAM" id="SSF52540">
    <property type="entry name" value="P-loop containing nucleoside triphosphate hydrolases"/>
    <property type="match status" value="1"/>
</dbReference>
<evidence type="ECO:0000313" key="2">
    <source>
        <dbReference type="EMBL" id="OAA33980.1"/>
    </source>
</evidence>
<evidence type="ECO:0000313" key="3">
    <source>
        <dbReference type="Proteomes" id="UP000076744"/>
    </source>
</evidence>